<feature type="transmembrane region" description="Helical" evidence="8">
    <location>
        <begin position="148"/>
        <end position="166"/>
    </location>
</feature>
<dbReference type="Proteomes" id="UP000324233">
    <property type="component" value="Chromosome"/>
</dbReference>
<dbReference type="AlphaFoldDB" id="A0A5B9W5H7"/>
<gene>
    <name evidence="10" type="ORF">OJF2_44830</name>
</gene>
<keyword evidence="5 8" id="KW-0812">Transmembrane</keyword>
<dbReference type="EMBL" id="CP042997">
    <property type="protein sequence ID" value="QEH35926.1"/>
    <property type="molecule type" value="Genomic_DNA"/>
</dbReference>
<reference evidence="10 11" key="1">
    <citation type="submission" date="2019-08" db="EMBL/GenBank/DDBJ databases">
        <title>Deep-cultivation of Planctomycetes and their phenomic and genomic characterization uncovers novel biology.</title>
        <authorList>
            <person name="Wiegand S."/>
            <person name="Jogler M."/>
            <person name="Boedeker C."/>
            <person name="Pinto D."/>
            <person name="Vollmers J."/>
            <person name="Rivas-Marin E."/>
            <person name="Kohn T."/>
            <person name="Peeters S.H."/>
            <person name="Heuer A."/>
            <person name="Rast P."/>
            <person name="Oberbeckmann S."/>
            <person name="Bunk B."/>
            <person name="Jeske O."/>
            <person name="Meyerdierks A."/>
            <person name="Storesund J.E."/>
            <person name="Kallscheuer N."/>
            <person name="Luecker S."/>
            <person name="Lage O.M."/>
            <person name="Pohl T."/>
            <person name="Merkel B.J."/>
            <person name="Hornburger P."/>
            <person name="Mueller R.-W."/>
            <person name="Bruemmer F."/>
            <person name="Labrenz M."/>
            <person name="Spormann A.M."/>
            <person name="Op den Camp H."/>
            <person name="Overmann J."/>
            <person name="Amann R."/>
            <person name="Jetten M.S.M."/>
            <person name="Mascher T."/>
            <person name="Medema M.H."/>
            <person name="Devos D.P."/>
            <person name="Kaster A.-K."/>
            <person name="Ovreas L."/>
            <person name="Rohde M."/>
            <person name="Galperin M.Y."/>
            <person name="Jogler C."/>
        </authorList>
    </citation>
    <scope>NUCLEOTIDE SEQUENCE [LARGE SCALE GENOMIC DNA]</scope>
    <source>
        <strain evidence="10 11">OJF2</strain>
    </source>
</reference>
<feature type="transmembrane region" description="Helical" evidence="8">
    <location>
        <begin position="252"/>
        <end position="273"/>
    </location>
</feature>
<dbReference type="OrthoDB" id="269299at2"/>
<evidence type="ECO:0000256" key="5">
    <source>
        <dbReference type="ARBA" id="ARBA00022692"/>
    </source>
</evidence>
<sequence>MLHDAADAPHPRAGPQGRRDADWLPLAAILLVAVTLRAWRLDAKSLWYDEVVSMRLAEAPGPAAMLDLLGRIDGTRAPLHPLLLHAWMGVFGGGSCSARAFSAALGCGTVILVYVLGRRAWDDATGRWGAWLCALCPPLVAYSQEVRMYALLVFLAVLSWLAFLAFRRRPTRSLAVAYGLSLAAMAYTHPLGLFMIAAHGLVGLVALARGLLPGARWLAAVALAGAVIAPWLPRYLDHGTDYPMPRYSPRFLLGVPIEYIGGPGVTLLAWGALIAAGLLRPRDGRVAFREPEAWAAAVGWFAAPPLLMYAYSWASRPIFGPSRYHLFVAPAYMLLVGAGLAVSPRRARWALAAAMAALTVPALMSTTYASGHKADWRSAAAWIRERRDEKAFVIVDANDERFRREPLETARYYLAPDVPVELAGSEAACRVENSPGPGIVVYHVSCLAPADGDPDAREGVMASFHGLAVTRVGGGGGPGSVRGGPGR</sequence>
<keyword evidence="11" id="KW-1185">Reference proteome</keyword>
<keyword evidence="4" id="KW-0808">Transferase</keyword>
<evidence type="ECO:0000256" key="6">
    <source>
        <dbReference type="ARBA" id="ARBA00022989"/>
    </source>
</evidence>
<dbReference type="RefSeq" id="WP_148595666.1">
    <property type="nucleotide sequence ID" value="NZ_CP042997.1"/>
</dbReference>
<evidence type="ECO:0000256" key="8">
    <source>
        <dbReference type="SAM" id="Phobius"/>
    </source>
</evidence>
<proteinExistence type="predicted"/>
<dbReference type="Pfam" id="PF13231">
    <property type="entry name" value="PMT_2"/>
    <property type="match status" value="1"/>
</dbReference>
<dbReference type="InterPro" id="IPR038731">
    <property type="entry name" value="RgtA/B/C-like"/>
</dbReference>
<evidence type="ECO:0000313" key="10">
    <source>
        <dbReference type="EMBL" id="QEH35926.1"/>
    </source>
</evidence>
<keyword evidence="6 8" id="KW-1133">Transmembrane helix</keyword>
<dbReference type="GO" id="GO:0016763">
    <property type="term" value="F:pentosyltransferase activity"/>
    <property type="evidence" value="ECO:0007669"/>
    <property type="project" value="TreeGrafter"/>
</dbReference>
<comment type="subcellular location">
    <subcellularLocation>
        <location evidence="1">Cell membrane</location>
        <topology evidence="1">Multi-pass membrane protein</topology>
    </subcellularLocation>
</comment>
<organism evidence="10 11">
    <name type="scientific">Aquisphaera giovannonii</name>
    <dbReference type="NCBI Taxonomy" id="406548"/>
    <lineage>
        <taxon>Bacteria</taxon>
        <taxon>Pseudomonadati</taxon>
        <taxon>Planctomycetota</taxon>
        <taxon>Planctomycetia</taxon>
        <taxon>Isosphaerales</taxon>
        <taxon>Isosphaeraceae</taxon>
        <taxon>Aquisphaera</taxon>
    </lineage>
</organism>
<feature type="transmembrane region" description="Helical" evidence="8">
    <location>
        <begin position="21"/>
        <end position="39"/>
    </location>
</feature>
<evidence type="ECO:0000256" key="1">
    <source>
        <dbReference type="ARBA" id="ARBA00004651"/>
    </source>
</evidence>
<protein>
    <recommendedName>
        <fullName evidence="9">Glycosyltransferase RgtA/B/C/D-like domain-containing protein</fullName>
    </recommendedName>
</protein>
<keyword evidence="3" id="KW-0328">Glycosyltransferase</keyword>
<evidence type="ECO:0000313" key="11">
    <source>
        <dbReference type="Proteomes" id="UP000324233"/>
    </source>
</evidence>
<evidence type="ECO:0000256" key="7">
    <source>
        <dbReference type="ARBA" id="ARBA00023136"/>
    </source>
</evidence>
<evidence type="ECO:0000256" key="2">
    <source>
        <dbReference type="ARBA" id="ARBA00022475"/>
    </source>
</evidence>
<evidence type="ECO:0000256" key="3">
    <source>
        <dbReference type="ARBA" id="ARBA00022676"/>
    </source>
</evidence>
<dbReference type="PANTHER" id="PTHR33908">
    <property type="entry name" value="MANNOSYLTRANSFERASE YKCB-RELATED"/>
    <property type="match status" value="1"/>
</dbReference>
<feature type="transmembrane region" description="Helical" evidence="8">
    <location>
        <begin position="98"/>
        <end position="117"/>
    </location>
</feature>
<evidence type="ECO:0000259" key="9">
    <source>
        <dbReference type="Pfam" id="PF13231"/>
    </source>
</evidence>
<dbReference type="GO" id="GO:0005886">
    <property type="term" value="C:plasma membrane"/>
    <property type="evidence" value="ECO:0007669"/>
    <property type="project" value="UniProtKB-SubCell"/>
</dbReference>
<feature type="domain" description="Glycosyltransferase RgtA/B/C/D-like" evidence="9">
    <location>
        <begin position="76"/>
        <end position="232"/>
    </location>
</feature>
<keyword evidence="2" id="KW-1003">Cell membrane</keyword>
<feature type="transmembrane region" description="Helical" evidence="8">
    <location>
        <begin position="349"/>
        <end position="369"/>
    </location>
</feature>
<dbReference type="InterPro" id="IPR050297">
    <property type="entry name" value="LipidA_mod_glycosyltrf_83"/>
</dbReference>
<feature type="transmembrane region" description="Helical" evidence="8">
    <location>
        <begin position="178"/>
        <end position="208"/>
    </location>
</feature>
<dbReference type="KEGG" id="agv:OJF2_44830"/>
<evidence type="ECO:0000256" key="4">
    <source>
        <dbReference type="ARBA" id="ARBA00022679"/>
    </source>
</evidence>
<accession>A0A5B9W5H7</accession>
<feature type="transmembrane region" description="Helical" evidence="8">
    <location>
        <begin position="214"/>
        <end position="232"/>
    </location>
</feature>
<keyword evidence="7 8" id="KW-0472">Membrane</keyword>
<dbReference type="PANTHER" id="PTHR33908:SF11">
    <property type="entry name" value="MEMBRANE PROTEIN"/>
    <property type="match status" value="1"/>
</dbReference>
<name>A0A5B9W5H7_9BACT</name>
<dbReference type="GO" id="GO:0009103">
    <property type="term" value="P:lipopolysaccharide biosynthetic process"/>
    <property type="evidence" value="ECO:0007669"/>
    <property type="project" value="UniProtKB-ARBA"/>
</dbReference>
<feature type="transmembrane region" description="Helical" evidence="8">
    <location>
        <begin position="293"/>
        <end position="312"/>
    </location>
</feature>
<feature type="transmembrane region" description="Helical" evidence="8">
    <location>
        <begin position="324"/>
        <end position="343"/>
    </location>
</feature>